<dbReference type="EMBL" id="JAVRFD010000001">
    <property type="protein sequence ID" value="MDT0541436.1"/>
    <property type="molecule type" value="Genomic_DNA"/>
</dbReference>
<reference evidence="2" key="1">
    <citation type="submission" date="2024-05" db="EMBL/GenBank/DDBJ databases">
        <title>30 novel species of actinomycetes from the DSMZ collection.</title>
        <authorList>
            <person name="Nouioui I."/>
        </authorList>
    </citation>
    <scope>NUCLEOTIDE SEQUENCE</scope>
    <source>
        <strain evidence="2">DSM 41529</strain>
    </source>
</reference>
<sequence>MSGLTRSEESATRNGISATEQTFSNIQLSRQDVENTKINVGNAYGGSDGQKYQDLLTQWDDQAEVISKNLSDVIDQLNETLRQNNLTQGSQNDAVDQQYSQSQSIFDALHG</sequence>
<evidence type="ECO:0000313" key="2">
    <source>
        <dbReference type="EMBL" id="MDT0541436.1"/>
    </source>
</evidence>
<accession>A0ABU2X7H5</accession>
<protein>
    <recommendedName>
        <fullName evidence="4">WXG100 family type VII secretion target</fullName>
    </recommendedName>
</protein>
<name>A0ABU2X7H5_9ACTN</name>
<dbReference type="RefSeq" id="WP_311721703.1">
    <property type="nucleotide sequence ID" value="NZ_JAVRFD010000001.1"/>
</dbReference>
<evidence type="ECO:0008006" key="4">
    <source>
        <dbReference type="Google" id="ProtNLM"/>
    </source>
</evidence>
<gene>
    <name evidence="2" type="ORF">RND15_01730</name>
</gene>
<feature type="compositionally biased region" description="Polar residues" evidence="1">
    <location>
        <begin position="12"/>
        <end position="23"/>
    </location>
</feature>
<feature type="compositionally biased region" description="Basic and acidic residues" evidence="1">
    <location>
        <begin position="1"/>
        <end position="11"/>
    </location>
</feature>
<evidence type="ECO:0000256" key="1">
    <source>
        <dbReference type="SAM" id="MobiDB-lite"/>
    </source>
</evidence>
<comment type="caution">
    <text evidence="2">The sequence shown here is derived from an EMBL/GenBank/DDBJ whole genome shotgun (WGS) entry which is preliminary data.</text>
</comment>
<feature type="region of interest" description="Disordered" evidence="1">
    <location>
        <begin position="1"/>
        <end position="23"/>
    </location>
</feature>
<evidence type="ECO:0000313" key="3">
    <source>
        <dbReference type="Proteomes" id="UP001180754"/>
    </source>
</evidence>
<organism evidence="2 3">
    <name type="scientific">Streptomyces lonegramiae</name>
    <dbReference type="NCBI Taxonomy" id="3075524"/>
    <lineage>
        <taxon>Bacteria</taxon>
        <taxon>Bacillati</taxon>
        <taxon>Actinomycetota</taxon>
        <taxon>Actinomycetes</taxon>
        <taxon>Kitasatosporales</taxon>
        <taxon>Streptomycetaceae</taxon>
        <taxon>Streptomyces</taxon>
    </lineage>
</organism>
<proteinExistence type="predicted"/>
<keyword evidence="3" id="KW-1185">Reference proteome</keyword>
<dbReference type="Proteomes" id="UP001180754">
    <property type="component" value="Unassembled WGS sequence"/>
</dbReference>